<proteinExistence type="predicted"/>
<dbReference type="GO" id="GO:0016757">
    <property type="term" value="F:glycosyltransferase activity"/>
    <property type="evidence" value="ECO:0007669"/>
    <property type="project" value="UniProtKB-KW"/>
</dbReference>
<accession>O53045</accession>
<protein>
    <submittedName>
        <fullName evidence="4">ArbX</fullName>
    </submittedName>
</protein>
<evidence type="ECO:0000256" key="1">
    <source>
        <dbReference type="ARBA" id="ARBA00022676"/>
    </source>
</evidence>
<reference evidence="4" key="1">
    <citation type="journal article" date="1998" name="Gene">
        <title>The arbZ gene from Lactobacillus delbrueckii subsp. lactis confers to Escherichia coli the ability to utilize the beta-glucoside arbutin.</title>
        <authorList>
            <person name="Weber B.A."/>
            <person name="Klein J.R."/>
            <person name="Henrich B."/>
        </authorList>
    </citation>
    <scope>NUCLEOTIDE SEQUENCE</scope>
    <source>
        <strain evidence="4">DSM7290</strain>
    </source>
</reference>
<dbReference type="InterPro" id="IPR050748">
    <property type="entry name" value="Glycosyltrans_8_dom-fam"/>
</dbReference>
<keyword evidence="3" id="KW-0479">Metal-binding</keyword>
<name>O53045_9LACO</name>
<dbReference type="InterPro" id="IPR029044">
    <property type="entry name" value="Nucleotide-diphossugar_trans"/>
</dbReference>
<dbReference type="EMBL" id="Z86115">
    <property type="protein sequence ID" value="CAB06819.1"/>
    <property type="molecule type" value="Genomic_DNA"/>
</dbReference>
<dbReference type="SUPFAM" id="SSF53448">
    <property type="entry name" value="Nucleotide-diphospho-sugar transferases"/>
    <property type="match status" value="1"/>
</dbReference>
<evidence type="ECO:0000256" key="3">
    <source>
        <dbReference type="ARBA" id="ARBA00022723"/>
    </source>
</evidence>
<evidence type="ECO:0000256" key="2">
    <source>
        <dbReference type="ARBA" id="ARBA00022679"/>
    </source>
</evidence>
<keyword evidence="2" id="KW-0808">Transferase</keyword>
<dbReference type="Pfam" id="PF01501">
    <property type="entry name" value="Glyco_transf_8"/>
    <property type="match status" value="1"/>
</dbReference>
<dbReference type="PANTHER" id="PTHR13778:SF47">
    <property type="entry name" value="LIPOPOLYSACCHARIDE 1,3-GALACTOSYLTRANSFERASE"/>
    <property type="match status" value="1"/>
</dbReference>
<dbReference type="AlphaFoldDB" id="O53045"/>
<dbReference type="PANTHER" id="PTHR13778">
    <property type="entry name" value="GLYCOSYLTRANSFERASE 8 DOMAIN-CONTAINING PROTEIN"/>
    <property type="match status" value="1"/>
</dbReference>
<organism evidence="4">
    <name type="scientific">Lactobacillus delbrueckii</name>
    <dbReference type="NCBI Taxonomy" id="1584"/>
    <lineage>
        <taxon>Bacteria</taxon>
        <taxon>Bacillati</taxon>
        <taxon>Bacillota</taxon>
        <taxon>Bacilli</taxon>
        <taxon>Lactobacillales</taxon>
        <taxon>Lactobacillaceae</taxon>
        <taxon>Lactobacillus</taxon>
    </lineage>
</organism>
<sequence>MTFFFVVDHNAERGVLIAVLSLLKAERGEEVHVYILTMRAKSKSRSFKPFSQHAADFIRSLIVADNPNSSLELIDCTENFIKEPPTANMGTRFTPYAMLRLFADELPQIPDRILYLDDDVIIRRPVDQFYTQDLTGTELVGLLDYFGRFFFHNQKKIFDYLNSGVLLLNMPEIKRTGLFKRVRHLMQVKKMFLPDQTATNILAKEKRFAPKKVQRDRQYKLQDRSVIQHFTTSFRFWPYFRTQTVKPWDVKRVHSVLHLHENDDLLNEYLKLKDQL</sequence>
<gene>
    <name evidence="4" type="primary">arbX</name>
</gene>
<dbReference type="Gene3D" id="3.90.550.10">
    <property type="entry name" value="Spore Coat Polysaccharide Biosynthesis Protein SpsA, Chain A"/>
    <property type="match status" value="1"/>
</dbReference>
<evidence type="ECO:0000313" key="4">
    <source>
        <dbReference type="EMBL" id="CAB06819.1"/>
    </source>
</evidence>
<dbReference type="GO" id="GO:0046872">
    <property type="term" value="F:metal ion binding"/>
    <property type="evidence" value="ECO:0007669"/>
    <property type="project" value="UniProtKB-KW"/>
</dbReference>
<dbReference type="InterPro" id="IPR002495">
    <property type="entry name" value="Glyco_trans_8"/>
</dbReference>
<keyword evidence="1" id="KW-0328">Glycosyltransferase</keyword>
<dbReference type="CAZy" id="GT8">
    <property type="family name" value="Glycosyltransferase Family 8"/>
</dbReference>